<feature type="compositionally biased region" description="Low complexity" evidence="3">
    <location>
        <begin position="142"/>
        <end position="151"/>
    </location>
</feature>
<evidence type="ECO:0000313" key="6">
    <source>
        <dbReference type="EMBL" id="GEK16399.1"/>
    </source>
</evidence>
<dbReference type="RefSeq" id="WP_146804719.1">
    <property type="nucleotide sequence ID" value="NZ_BJUA01000001.1"/>
</dbReference>
<keyword evidence="7" id="KW-1185">Reference proteome</keyword>
<evidence type="ECO:0000256" key="2">
    <source>
        <dbReference type="ARBA" id="ARBA00023295"/>
    </source>
</evidence>
<dbReference type="GO" id="GO:0004553">
    <property type="term" value="F:hydrolase activity, hydrolyzing O-glycosyl compounds"/>
    <property type="evidence" value="ECO:0007669"/>
    <property type="project" value="InterPro"/>
</dbReference>
<accession>A0A510UPC6</accession>
<reference evidence="6 7" key="1">
    <citation type="submission" date="2019-07" db="EMBL/GenBank/DDBJ databases">
        <title>Whole genome shotgun sequence of Cellulomonas persica NBRC 101101.</title>
        <authorList>
            <person name="Hosoyama A."/>
            <person name="Uohara A."/>
            <person name="Ohji S."/>
            <person name="Ichikawa N."/>
        </authorList>
    </citation>
    <scope>NUCLEOTIDE SEQUENCE [LARGE SCALE GENOMIC DNA]</scope>
    <source>
        <strain evidence="6 7">NBRC 101101</strain>
    </source>
</reference>
<comment type="caution">
    <text evidence="6">The sequence shown here is derived from an EMBL/GenBank/DDBJ whole genome shotgun (WGS) entry which is preliminary data.</text>
</comment>
<keyword evidence="1 6" id="KW-0378">Hydrolase</keyword>
<dbReference type="Gene3D" id="2.60.120.200">
    <property type="match status" value="1"/>
</dbReference>
<evidence type="ECO:0000256" key="3">
    <source>
        <dbReference type="SAM" id="MobiDB-lite"/>
    </source>
</evidence>
<feature type="domain" description="CBM2" evidence="5">
    <location>
        <begin position="34"/>
        <end position="141"/>
    </location>
</feature>
<dbReference type="SUPFAM" id="SSF49899">
    <property type="entry name" value="Concanavalin A-like lectins/glucanases"/>
    <property type="match status" value="1"/>
</dbReference>
<evidence type="ECO:0000313" key="7">
    <source>
        <dbReference type="Proteomes" id="UP000321386"/>
    </source>
</evidence>
<protein>
    <submittedName>
        <fullName evidence="6">Hydrolase</fullName>
    </submittedName>
</protein>
<dbReference type="SUPFAM" id="SSF49384">
    <property type="entry name" value="Carbohydrate-binding domain"/>
    <property type="match status" value="1"/>
</dbReference>
<dbReference type="InterPro" id="IPR012291">
    <property type="entry name" value="CBM2_carb-bd_dom_sf"/>
</dbReference>
<proteinExistence type="predicted"/>
<dbReference type="Proteomes" id="UP000321386">
    <property type="component" value="Unassembled WGS sequence"/>
</dbReference>
<dbReference type="AlphaFoldDB" id="A0A510UPC6"/>
<dbReference type="EMBL" id="BJUA01000001">
    <property type="protein sequence ID" value="GEK16399.1"/>
    <property type="molecule type" value="Genomic_DNA"/>
</dbReference>
<dbReference type="Pfam" id="PF00553">
    <property type="entry name" value="CBM_2"/>
    <property type="match status" value="1"/>
</dbReference>
<feature type="signal peptide" evidence="4">
    <location>
        <begin position="1"/>
        <end position="27"/>
    </location>
</feature>
<organism evidence="6 7">
    <name type="scientific">Cellulomonas persica</name>
    <dbReference type="NCBI Taxonomy" id="76861"/>
    <lineage>
        <taxon>Bacteria</taxon>
        <taxon>Bacillati</taxon>
        <taxon>Actinomycetota</taxon>
        <taxon>Actinomycetes</taxon>
        <taxon>Micrococcales</taxon>
        <taxon>Cellulomonadaceae</taxon>
        <taxon>Cellulomonas</taxon>
    </lineage>
</organism>
<dbReference type="SMART" id="SM00637">
    <property type="entry name" value="CBD_II"/>
    <property type="match status" value="1"/>
</dbReference>
<dbReference type="InterPro" id="IPR008965">
    <property type="entry name" value="CBM2/CBM3_carb-bd_dom_sf"/>
</dbReference>
<keyword evidence="2" id="KW-0326">Glycosidase</keyword>
<feature type="compositionally biased region" description="Acidic residues" evidence="3">
    <location>
        <begin position="168"/>
        <end position="181"/>
    </location>
</feature>
<feature type="region of interest" description="Disordered" evidence="3">
    <location>
        <begin position="133"/>
        <end position="191"/>
    </location>
</feature>
<dbReference type="Pfam" id="PF21340">
    <property type="entry name" value="Polysacc_lyase-like"/>
    <property type="match status" value="1"/>
</dbReference>
<dbReference type="InterPro" id="IPR048955">
    <property type="entry name" value="Cip1-like_core"/>
</dbReference>
<dbReference type="OrthoDB" id="4817976at2"/>
<dbReference type="InterPro" id="IPR013320">
    <property type="entry name" value="ConA-like_dom_sf"/>
</dbReference>
<sequence>MHRRTRRWRTALAAAATAAAVVGTTLAGVVVGGAAHAAGSCQVAWSTSSWPGGFTADVRVTPGEATHGWRLTWTWPSGQQVTQAWSSTVTQSGSRVTVTNAPWNGELRANETASFGFQGTWSGTNTAPTDFVLDGVACNGGTTPTQAPTQEPTEEPTQEPTVEPTQEPTEEPTQEPTDEPTQEPTEQPTGDCSTAVFCDGLETQTSATPSGAWTVTYPDCSGSGRAVVDSAVARTGSRSLRVDGAVGYCNHVFVQATTPLTSLTSSTYVRFWVRHSTALPVSHTTFLAMKDAADGNRDLRMGGQNAALQWNRSSDDATLPEQSPAGVALSRPLPTGSWHCVEALVQSAGRVTTWLDGEVVTGLVADGTPTHDIDGQWLNKAWSPRLTDLRLGWESYGDGADTLWFDDVVVAGTRTGC</sequence>
<evidence type="ECO:0000256" key="1">
    <source>
        <dbReference type="ARBA" id="ARBA00022801"/>
    </source>
</evidence>
<dbReference type="GO" id="GO:0005975">
    <property type="term" value="P:carbohydrate metabolic process"/>
    <property type="evidence" value="ECO:0007669"/>
    <property type="project" value="InterPro"/>
</dbReference>
<dbReference type="InterPro" id="IPR001919">
    <property type="entry name" value="CBD2"/>
</dbReference>
<feature type="compositionally biased region" description="Low complexity" evidence="3">
    <location>
        <begin position="158"/>
        <end position="167"/>
    </location>
</feature>
<dbReference type="Gene3D" id="2.60.40.290">
    <property type="match status" value="1"/>
</dbReference>
<dbReference type="PROSITE" id="PS51173">
    <property type="entry name" value="CBM2"/>
    <property type="match status" value="1"/>
</dbReference>
<keyword evidence="4" id="KW-0732">Signal</keyword>
<evidence type="ECO:0000256" key="4">
    <source>
        <dbReference type="SAM" id="SignalP"/>
    </source>
</evidence>
<evidence type="ECO:0000259" key="5">
    <source>
        <dbReference type="PROSITE" id="PS51173"/>
    </source>
</evidence>
<name>A0A510UPC6_9CELL</name>
<gene>
    <name evidence="6" type="ORF">CPE01_01320</name>
</gene>
<dbReference type="GO" id="GO:0030247">
    <property type="term" value="F:polysaccharide binding"/>
    <property type="evidence" value="ECO:0007669"/>
    <property type="project" value="UniProtKB-UniRule"/>
</dbReference>
<feature type="chain" id="PRO_5038513596" evidence="4">
    <location>
        <begin position="28"/>
        <end position="417"/>
    </location>
</feature>